<gene>
    <name evidence="3" type="ORF">FHY56_17120</name>
</gene>
<feature type="domain" description="FAD dependent oxidoreductase" evidence="2">
    <location>
        <begin position="39"/>
        <end position="391"/>
    </location>
</feature>
<evidence type="ECO:0000313" key="3">
    <source>
        <dbReference type="EMBL" id="TPF73954.1"/>
    </source>
</evidence>
<dbReference type="AlphaFoldDB" id="A0A502BIG4"/>
<dbReference type="EMBL" id="VEWJ01000022">
    <property type="protein sequence ID" value="TPF73954.1"/>
    <property type="molecule type" value="Genomic_DNA"/>
</dbReference>
<dbReference type="Pfam" id="PF01266">
    <property type="entry name" value="DAO"/>
    <property type="match status" value="1"/>
</dbReference>
<evidence type="ECO:0000259" key="2">
    <source>
        <dbReference type="Pfam" id="PF01266"/>
    </source>
</evidence>
<dbReference type="InterPro" id="IPR036188">
    <property type="entry name" value="FAD/NAD-bd_sf"/>
</dbReference>
<dbReference type="GO" id="GO:0016491">
    <property type="term" value="F:oxidoreductase activity"/>
    <property type="evidence" value="ECO:0007669"/>
    <property type="project" value="UniProtKB-KW"/>
</dbReference>
<protein>
    <submittedName>
        <fullName evidence="3">FAD-binding oxidoreductase</fullName>
    </submittedName>
</protein>
<dbReference type="GO" id="GO:0005737">
    <property type="term" value="C:cytoplasm"/>
    <property type="evidence" value="ECO:0007669"/>
    <property type="project" value="TreeGrafter"/>
</dbReference>
<dbReference type="OrthoDB" id="311718at2"/>
<evidence type="ECO:0000256" key="1">
    <source>
        <dbReference type="ARBA" id="ARBA00023002"/>
    </source>
</evidence>
<proteinExistence type="predicted"/>
<name>A0A502BIG4_9HYPH</name>
<keyword evidence="4" id="KW-1185">Reference proteome</keyword>
<dbReference type="InterPro" id="IPR006076">
    <property type="entry name" value="FAD-dep_OxRdtase"/>
</dbReference>
<dbReference type="RefSeq" id="WP_140906343.1">
    <property type="nucleotide sequence ID" value="NZ_JBHTMD010000037.1"/>
</dbReference>
<dbReference type="Proteomes" id="UP000315388">
    <property type="component" value="Unassembled WGS sequence"/>
</dbReference>
<keyword evidence="1" id="KW-0560">Oxidoreductase</keyword>
<dbReference type="SUPFAM" id="SSF51905">
    <property type="entry name" value="FAD/NAD(P)-binding domain"/>
    <property type="match status" value="1"/>
</dbReference>
<comment type="caution">
    <text evidence="3">The sequence shown here is derived from an EMBL/GenBank/DDBJ whole genome shotgun (WGS) entry which is preliminary data.</text>
</comment>
<dbReference type="Gene3D" id="3.50.50.60">
    <property type="entry name" value="FAD/NAD(P)-binding domain"/>
    <property type="match status" value="1"/>
</dbReference>
<accession>A0A502BIG4</accession>
<dbReference type="PANTHER" id="PTHR13847">
    <property type="entry name" value="SARCOSINE DEHYDROGENASE-RELATED"/>
    <property type="match status" value="1"/>
</dbReference>
<dbReference type="Gene3D" id="3.30.9.10">
    <property type="entry name" value="D-Amino Acid Oxidase, subunit A, domain 2"/>
    <property type="match status" value="1"/>
</dbReference>
<organism evidence="3 4">
    <name type="scientific">Brucella gallinifaecis</name>
    <dbReference type="NCBI Taxonomy" id="215590"/>
    <lineage>
        <taxon>Bacteria</taxon>
        <taxon>Pseudomonadati</taxon>
        <taxon>Pseudomonadota</taxon>
        <taxon>Alphaproteobacteria</taxon>
        <taxon>Hyphomicrobiales</taxon>
        <taxon>Brucellaceae</taxon>
        <taxon>Brucella/Ochrobactrum group</taxon>
        <taxon>Brucella</taxon>
    </lineage>
</organism>
<reference evidence="3 4" key="1">
    <citation type="journal article" date="2003" name="Int. J. Syst. Evol. Microbiol.">
        <title>Towards a standardized format for the description of a novel species (of an established genus): Ochrobactrum gallinifaecis sp. nov.</title>
        <authorList>
            <person name="Kampfer P."/>
            <person name="Buczolits S."/>
            <person name="Albrecht A."/>
            <person name="Busse H.J."/>
            <person name="Stackebrandt E."/>
        </authorList>
    </citation>
    <scope>NUCLEOTIDE SEQUENCE [LARGE SCALE GENOMIC DNA]</scope>
    <source>
        <strain evidence="3 4">ISO 196</strain>
    </source>
</reference>
<dbReference type="PANTHER" id="PTHR13847:SF201">
    <property type="entry name" value="PUTATIBE OXIDOREDUCTASE"/>
    <property type="match status" value="1"/>
</dbReference>
<sequence length="408" mass="44131">MTEQKLTKARDLRDSRPLWLDSPRITVQSTSHVSMDHYDIVIVGAGISGALVAQALVKPGKSVLIIDKRTPVHGSSIANTAMIQHEIDVPLHKLQTMIGEEKANRAWLRSAKAVLQLEDIVRSLEISCSMQPKQALYVAGDEMGTRGLKTEMEARLKAGIGAQFIDKAGMKKLYNIERSGAILSDISASANPGQLTAGLLRHAARLGAEIVSGVEITDIKAFKENVVLGTAAGKLISAEHVVFCTGYEFLQSLANKKHEIISTWAIASKAGVTLPDWLKNHILWEASDPYLYLRTDNRGRLIAGGEDENNASAYHSDAKLHKKEKAIQRKVSKLLGVDIGPIEYRWAAAFGSTTTGLPLIGPVPDMQNVYCVMGFGGNGITFSQIAAEIVSTAINGAQDPDAELFALK</sequence>
<evidence type="ECO:0000313" key="4">
    <source>
        <dbReference type="Proteomes" id="UP000315388"/>
    </source>
</evidence>